<dbReference type="SUPFAM" id="SSF53756">
    <property type="entry name" value="UDP-Glycosyltransferase/glycogen phosphorylase"/>
    <property type="match status" value="1"/>
</dbReference>
<evidence type="ECO:0000313" key="2">
    <source>
        <dbReference type="Proteomes" id="UP000253934"/>
    </source>
</evidence>
<organism evidence="1 2">
    <name type="scientific">Spirobacillus cienkowskii</name>
    <dbReference type="NCBI Taxonomy" id="495820"/>
    <lineage>
        <taxon>Bacteria</taxon>
        <taxon>Pseudomonadati</taxon>
        <taxon>Bdellovibrionota</taxon>
        <taxon>Oligoflexia</taxon>
        <taxon>Silvanigrellales</taxon>
        <taxon>Spirobacillus</taxon>
    </lineage>
</organism>
<accession>A0A369KT36</accession>
<dbReference type="PANTHER" id="PTHR12526">
    <property type="entry name" value="GLYCOSYLTRANSFERASE"/>
    <property type="match status" value="1"/>
</dbReference>
<name>A0A369KT36_9BACT</name>
<dbReference type="AlphaFoldDB" id="A0A369KT36"/>
<dbReference type="Proteomes" id="UP000253934">
    <property type="component" value="Unassembled WGS sequence"/>
</dbReference>
<keyword evidence="2" id="KW-1185">Reference proteome</keyword>
<evidence type="ECO:0000313" key="1">
    <source>
        <dbReference type="EMBL" id="RDB36918.1"/>
    </source>
</evidence>
<dbReference type="EMBL" id="QOVW01000017">
    <property type="protein sequence ID" value="RDB36918.1"/>
    <property type="molecule type" value="Genomic_DNA"/>
</dbReference>
<reference evidence="1" key="1">
    <citation type="submission" date="2018-04" db="EMBL/GenBank/DDBJ databases">
        <title>Draft genome sequence of the Candidatus Spirobacillus cienkowskii, a pathogen of freshwater Daphnia species, reconstructed from hemolymph metagenomic reads.</title>
        <authorList>
            <person name="Bresciani L."/>
            <person name="Lemos L.N."/>
            <person name="Wale N."/>
            <person name="Lin J.Y."/>
            <person name="Fernandes G.R."/>
            <person name="Duffy M.A."/>
            <person name="Rodrigues J.M."/>
        </authorList>
    </citation>
    <scope>NUCLEOTIDE SEQUENCE [LARGE SCALE GENOMIC DNA]</scope>
    <source>
        <strain evidence="1">Binning01</strain>
    </source>
</reference>
<dbReference type="GO" id="GO:0016740">
    <property type="term" value="F:transferase activity"/>
    <property type="evidence" value="ECO:0007669"/>
    <property type="project" value="UniProtKB-KW"/>
</dbReference>
<protein>
    <submittedName>
        <fullName evidence="1">Glycosyltransferase</fullName>
    </submittedName>
</protein>
<gene>
    <name evidence="1" type="ORF">DCC88_02590</name>
</gene>
<comment type="caution">
    <text evidence="1">The sequence shown here is derived from an EMBL/GenBank/DDBJ whole genome shotgun (WGS) entry which is preliminary data.</text>
</comment>
<dbReference type="Gene3D" id="3.40.50.2000">
    <property type="entry name" value="Glycogen Phosphorylase B"/>
    <property type="match status" value="2"/>
</dbReference>
<sequence>MNKKDKVAIVFAEGSALYGTERAALALKQYYNAVEFQFYSIFQKLDSRVSGYDGGTSFRIIGLFVKLFIKSKFKYIISCNHHFSSIACIISVITKRKVICWEHSENGFAKTYLKLIKKIAYRFADKIVVVNSSDYQYWKKVNSQTFLIPNFLFLKEESEYIAQPIEQKSIDILYCGRASFERGFDILPKIFLELSKLSQEKLNICLIGSGFQTLISLSNEKIQIKIIDYVNNIAPYLSKSCVYINPARSESFGLSMYQARAMGVPVVSWSHTSAAKDLQGQQGVYLVQNYDFRDFALTLLNAMHLESLNNTFSQEIDKIIELWNKVLK</sequence>
<proteinExistence type="predicted"/>
<dbReference type="Pfam" id="PF13692">
    <property type="entry name" value="Glyco_trans_1_4"/>
    <property type="match status" value="1"/>
</dbReference>